<keyword evidence="2" id="KW-1185">Reference proteome</keyword>
<evidence type="ECO:0000313" key="1">
    <source>
        <dbReference type="EMBL" id="KAL3859870.1"/>
    </source>
</evidence>
<gene>
    <name evidence="1" type="ORF">ACJMK2_010059</name>
</gene>
<protein>
    <submittedName>
        <fullName evidence="1">Uncharacterized protein</fullName>
    </submittedName>
</protein>
<organism evidence="1 2">
    <name type="scientific">Sinanodonta woodiana</name>
    <name type="common">Chinese pond mussel</name>
    <name type="synonym">Anodonta woodiana</name>
    <dbReference type="NCBI Taxonomy" id="1069815"/>
    <lineage>
        <taxon>Eukaryota</taxon>
        <taxon>Metazoa</taxon>
        <taxon>Spiralia</taxon>
        <taxon>Lophotrochozoa</taxon>
        <taxon>Mollusca</taxon>
        <taxon>Bivalvia</taxon>
        <taxon>Autobranchia</taxon>
        <taxon>Heteroconchia</taxon>
        <taxon>Palaeoheterodonta</taxon>
        <taxon>Unionida</taxon>
        <taxon>Unionoidea</taxon>
        <taxon>Unionidae</taxon>
        <taxon>Unioninae</taxon>
        <taxon>Sinanodonta</taxon>
    </lineage>
</organism>
<sequence>MVIRQGKCLIQNAEDFYAWSKQTEESGSKIKYLYYNQADVDMSNEIIQQKEKPMQISSTLSYMQLETSCYCTGCLVNPQTSVHEWQKQEVCKRQDEEVIDTNGTLMPTLEVAAVTSDQEEVFEYEHIQYSDIQPSRYVSAVYKQNFYFDQIVAIDIDDDEVEIQFLEKSGKYCKAFKMPSREDKLWIKREKLLTILEKEPIPAIKSK</sequence>
<proteinExistence type="predicted"/>
<dbReference type="EMBL" id="JBJQND010000012">
    <property type="protein sequence ID" value="KAL3859870.1"/>
    <property type="molecule type" value="Genomic_DNA"/>
</dbReference>
<dbReference type="Proteomes" id="UP001634394">
    <property type="component" value="Unassembled WGS sequence"/>
</dbReference>
<reference evidence="1 2" key="1">
    <citation type="submission" date="2024-11" db="EMBL/GenBank/DDBJ databases">
        <title>Chromosome-level genome assembly of the freshwater bivalve Anodonta woodiana.</title>
        <authorList>
            <person name="Chen X."/>
        </authorList>
    </citation>
    <scope>NUCLEOTIDE SEQUENCE [LARGE SCALE GENOMIC DNA]</scope>
    <source>
        <strain evidence="1">MN2024</strain>
        <tissue evidence="1">Gills</tissue>
    </source>
</reference>
<name>A0ABD3VH85_SINWO</name>
<dbReference type="AlphaFoldDB" id="A0ABD3VH85"/>
<evidence type="ECO:0000313" key="2">
    <source>
        <dbReference type="Proteomes" id="UP001634394"/>
    </source>
</evidence>
<comment type="caution">
    <text evidence="1">The sequence shown here is derived from an EMBL/GenBank/DDBJ whole genome shotgun (WGS) entry which is preliminary data.</text>
</comment>
<accession>A0ABD3VH85</accession>